<proteinExistence type="predicted"/>
<sequence length="428" mass="48324">MFERIPVKDTLVDISYLGSQLILRNSSIVRNRFIKAPLTEKKACFDPENYVEHGSPNEKLINIYSKWGNGQFGIIVSGNILVDSDHLESVGNVIIEEKYHSNERQDKFKALAKAAKSDGSLFIGQLNHCGRKSLYPLNKTPYSSSDIKAADMFNGKVQFGYPIVLTKDQIQTHVIDKFVYSAKYLFDSGFDGVELNISYGFLLASFVSEKINTRTDEYGGSFENRFRIIAEIYKQIRAAIPSEGKFIIAAKISPLDFPESETSLETPIQMAKEFEKLGFEYVHISGCFHEKWDKDVEMKINYNDYSFKFAKSIKDNVSLTKVFRVGGFRTVSKMVDVIRDGICDGISIGRPATQEPDLSKKILEHGVLSLPVSHMGETDFRINKAACWYQMDSMGLRHYEDSNNNACADIPDLSNQEVAEGFVKQLAH</sequence>
<accession>A0AC35TJ93</accession>
<protein>
    <submittedName>
        <fullName evidence="2">Oxidored_FMN domain-containing protein</fullName>
    </submittedName>
</protein>
<dbReference type="Proteomes" id="UP000095286">
    <property type="component" value="Unplaced"/>
</dbReference>
<evidence type="ECO:0000313" key="2">
    <source>
        <dbReference type="WBParaSite" id="RSKR_0000126000.1"/>
    </source>
</evidence>
<reference evidence="2" key="1">
    <citation type="submission" date="2016-11" db="UniProtKB">
        <authorList>
            <consortium name="WormBaseParasite"/>
        </authorList>
    </citation>
    <scope>IDENTIFICATION</scope>
    <source>
        <strain evidence="2">KR3021</strain>
    </source>
</reference>
<organism evidence="1 2">
    <name type="scientific">Rhabditophanes sp. KR3021</name>
    <dbReference type="NCBI Taxonomy" id="114890"/>
    <lineage>
        <taxon>Eukaryota</taxon>
        <taxon>Metazoa</taxon>
        <taxon>Ecdysozoa</taxon>
        <taxon>Nematoda</taxon>
        <taxon>Chromadorea</taxon>
        <taxon>Rhabditida</taxon>
        <taxon>Tylenchina</taxon>
        <taxon>Panagrolaimomorpha</taxon>
        <taxon>Strongyloidoidea</taxon>
        <taxon>Alloionematidae</taxon>
        <taxon>Rhabditophanes</taxon>
    </lineage>
</organism>
<evidence type="ECO:0000313" key="1">
    <source>
        <dbReference type="Proteomes" id="UP000095286"/>
    </source>
</evidence>
<dbReference type="WBParaSite" id="RSKR_0000126000.1">
    <property type="protein sequence ID" value="RSKR_0000126000.1"/>
    <property type="gene ID" value="RSKR_0000126000"/>
</dbReference>
<name>A0AC35TJ93_9BILA</name>